<keyword evidence="2" id="KW-0645">Protease</keyword>
<proteinExistence type="inferred from homology"/>
<dbReference type="RefSeq" id="XP_025423345.1">
    <property type="nucleotide sequence ID" value="XM_025567560.1"/>
</dbReference>
<evidence type="ECO:0000256" key="1">
    <source>
        <dbReference type="ARBA" id="ARBA00008455"/>
    </source>
</evidence>
<accession>A0A8B8GK78</accession>
<keyword evidence="3" id="KW-0732">Signal</keyword>
<evidence type="ECO:0000256" key="4">
    <source>
        <dbReference type="ARBA" id="ARBA00022801"/>
    </source>
</evidence>
<feature type="domain" description="Peptidase C1A papain C-terminal" evidence="8">
    <location>
        <begin position="51"/>
        <end position="298"/>
    </location>
</feature>
<dbReference type="InterPro" id="IPR025661">
    <property type="entry name" value="Pept_asp_AS"/>
</dbReference>
<dbReference type="Pfam" id="PF00112">
    <property type="entry name" value="Peptidase_C1"/>
    <property type="match status" value="2"/>
</dbReference>
<gene>
    <name evidence="10" type="primary">LOC112692769</name>
</gene>
<keyword evidence="6" id="KW-0865">Zymogen</keyword>
<dbReference type="GO" id="GO:0006508">
    <property type="term" value="P:proteolysis"/>
    <property type="evidence" value="ECO:0007669"/>
    <property type="project" value="UniProtKB-KW"/>
</dbReference>
<keyword evidence="4" id="KW-0378">Hydrolase</keyword>
<dbReference type="PANTHER" id="PTHR12411">
    <property type="entry name" value="CYSTEINE PROTEASE FAMILY C1-RELATED"/>
    <property type="match status" value="1"/>
</dbReference>
<dbReference type="InterPro" id="IPR000668">
    <property type="entry name" value="Peptidase_C1A_C"/>
</dbReference>
<dbReference type="CDD" id="cd02620">
    <property type="entry name" value="Peptidase_C1A_CathepsinB"/>
    <property type="match status" value="2"/>
</dbReference>
<protein>
    <submittedName>
        <fullName evidence="10">Uncharacterized protein LOC112692769</fullName>
    </submittedName>
</protein>
<evidence type="ECO:0000313" key="9">
    <source>
        <dbReference type="Proteomes" id="UP000694846"/>
    </source>
</evidence>
<evidence type="ECO:0000256" key="3">
    <source>
        <dbReference type="ARBA" id="ARBA00022729"/>
    </source>
</evidence>
<organism evidence="9 10">
    <name type="scientific">Sipha flava</name>
    <name type="common">yellow sugarcane aphid</name>
    <dbReference type="NCBI Taxonomy" id="143950"/>
    <lineage>
        <taxon>Eukaryota</taxon>
        <taxon>Metazoa</taxon>
        <taxon>Ecdysozoa</taxon>
        <taxon>Arthropoda</taxon>
        <taxon>Hexapoda</taxon>
        <taxon>Insecta</taxon>
        <taxon>Pterygota</taxon>
        <taxon>Neoptera</taxon>
        <taxon>Paraneoptera</taxon>
        <taxon>Hemiptera</taxon>
        <taxon>Sternorrhyncha</taxon>
        <taxon>Aphidomorpha</taxon>
        <taxon>Aphidoidea</taxon>
        <taxon>Aphididae</taxon>
        <taxon>Sipha</taxon>
    </lineage>
</organism>
<dbReference type="PROSITE" id="PS00640">
    <property type="entry name" value="THIOL_PROTEASE_ASN"/>
    <property type="match status" value="1"/>
</dbReference>
<comment type="similarity">
    <text evidence="1">Belongs to the peptidase C1 family.</text>
</comment>
<evidence type="ECO:0000256" key="7">
    <source>
        <dbReference type="ARBA" id="ARBA00023157"/>
    </source>
</evidence>
<evidence type="ECO:0000259" key="8">
    <source>
        <dbReference type="SMART" id="SM00645"/>
    </source>
</evidence>
<dbReference type="InterPro" id="IPR038765">
    <property type="entry name" value="Papain-like_cys_pep_sf"/>
</dbReference>
<evidence type="ECO:0000256" key="5">
    <source>
        <dbReference type="ARBA" id="ARBA00022807"/>
    </source>
</evidence>
<dbReference type="InterPro" id="IPR013128">
    <property type="entry name" value="Peptidase_C1A"/>
</dbReference>
<sequence length="730" mass="82105">MSVVDFSILSLCMISISQRSASSAHMSVDSSGNKKTRSKDINGGFWDPLGLPTEFDARKKWYKCPSIGQVYDQGNCKSSYAISVASAVSDRICIHSDGLEKPKLSAQHILACCYICGSGCNGGRHYESWDFYRRHGFVSGGGYGSDEGCQPYTIEPCQHEENAMENACSNKTLYTPECKVSCYNQKFGTRYVKDNHRGSYYQVPGYMAMKEIYEKGPITASFYMFHDFMDYKSGVYSYKTGKFITVQAVKIIGWGEENGTPYWLAINSFNTYWGENGLFKIRRGANECYIEESMYAGLPLYINHMTTSISSFKFFINNSEPFIVEYHLPSTRVPIQPWSAIYMTLATPAVTISSVHDIMSVLAPSLVPPVKMNCVVSLLFVSSLWITCDADQKLHKIITHVNSANITWKAGINNFHTNDYKKLVGTFHYQNLNGPVLDPYDSDVFGDGANAHDCDTEREDNESNIQETFDSRYHWFNCTSISHIWNQGDCAADWAISVTSVMNDRICIASQGKIKELYSAQKLISCCEDCGNGCNGGYTAAAWQYVKKRGIVTGGDYGSDEGCQPWLMPPCNLSTTEHASTVMGPRGLCGNASQERPKTPKCDLSCYNSQYKGSYLNDIIKARKTYTFTGCTARKMLRKHGPYVATMRVYEDFLTYKSGIYQHVTGDYLGMLSVRMIGWGLYQGQAYWLLANSWGTSWGENGFFKIRRFVNECWIENFRYAGDPDLSKKL</sequence>
<dbReference type="Gene3D" id="3.90.70.10">
    <property type="entry name" value="Cysteine proteinases"/>
    <property type="match status" value="2"/>
</dbReference>
<dbReference type="AlphaFoldDB" id="A0A8B8GK78"/>
<feature type="domain" description="Peptidase C1A papain C-terminal" evidence="8">
    <location>
        <begin position="465"/>
        <end position="723"/>
    </location>
</feature>
<dbReference type="Proteomes" id="UP000694846">
    <property type="component" value="Unplaced"/>
</dbReference>
<keyword evidence="5" id="KW-0788">Thiol protease</keyword>
<dbReference type="SMART" id="SM00645">
    <property type="entry name" value="Pept_C1"/>
    <property type="match status" value="2"/>
</dbReference>
<name>A0A8B8GK78_9HEMI</name>
<keyword evidence="7" id="KW-1015">Disulfide bond</keyword>
<evidence type="ECO:0000256" key="6">
    <source>
        <dbReference type="ARBA" id="ARBA00023145"/>
    </source>
</evidence>
<dbReference type="GeneID" id="112692769"/>
<evidence type="ECO:0000313" key="10">
    <source>
        <dbReference type="RefSeq" id="XP_025423345.1"/>
    </source>
</evidence>
<dbReference type="SUPFAM" id="SSF54001">
    <property type="entry name" value="Cysteine proteinases"/>
    <property type="match status" value="2"/>
</dbReference>
<dbReference type="OrthoDB" id="190265at2759"/>
<reference evidence="10" key="1">
    <citation type="submission" date="2025-08" db="UniProtKB">
        <authorList>
            <consortium name="RefSeq"/>
        </authorList>
    </citation>
    <scope>IDENTIFICATION</scope>
    <source>
        <tissue evidence="10">Whole body</tissue>
    </source>
</reference>
<evidence type="ECO:0000256" key="2">
    <source>
        <dbReference type="ARBA" id="ARBA00022670"/>
    </source>
</evidence>
<dbReference type="FunFam" id="3.90.70.10:FF:000031">
    <property type="entry name" value="Cathepsin B"/>
    <property type="match status" value="2"/>
</dbReference>
<keyword evidence="9" id="KW-1185">Reference proteome</keyword>
<dbReference type="GO" id="GO:0008234">
    <property type="term" value="F:cysteine-type peptidase activity"/>
    <property type="evidence" value="ECO:0007669"/>
    <property type="project" value="UniProtKB-KW"/>
</dbReference>